<keyword evidence="1" id="KW-0812">Transmembrane</keyword>
<feature type="transmembrane region" description="Helical" evidence="1">
    <location>
        <begin position="45"/>
        <end position="67"/>
    </location>
</feature>
<comment type="caution">
    <text evidence="2">The sequence shown here is derived from an EMBL/GenBank/DDBJ whole genome shotgun (WGS) entry which is preliminary data.</text>
</comment>
<gene>
    <name evidence="2" type="ORF">B6D57_04340</name>
</gene>
<evidence type="ECO:0000313" key="2">
    <source>
        <dbReference type="EMBL" id="OQX90205.1"/>
    </source>
</evidence>
<organism evidence="2 3">
    <name type="scientific">Candidatus Coatesbacteria bacterium 4484_99</name>
    <dbReference type="NCBI Taxonomy" id="1970774"/>
    <lineage>
        <taxon>Bacteria</taxon>
        <taxon>Candidatus Coatesiibacteriota</taxon>
    </lineage>
</organism>
<keyword evidence="1" id="KW-0472">Membrane</keyword>
<proteinExistence type="predicted"/>
<evidence type="ECO:0008006" key="4">
    <source>
        <dbReference type="Google" id="ProtNLM"/>
    </source>
</evidence>
<feature type="transmembrane region" description="Helical" evidence="1">
    <location>
        <begin position="152"/>
        <end position="171"/>
    </location>
</feature>
<reference evidence="3" key="1">
    <citation type="submission" date="2017-03" db="EMBL/GenBank/DDBJ databases">
        <title>Novel pathways for hydrocarbon cycling and metabolic interdependencies in hydrothermal sediment communities.</title>
        <authorList>
            <person name="Dombrowski N."/>
            <person name="Seitz K."/>
            <person name="Teske A."/>
            <person name="Baker B."/>
        </authorList>
    </citation>
    <scope>NUCLEOTIDE SEQUENCE [LARGE SCALE GENOMIC DNA]</scope>
</reference>
<dbReference type="Proteomes" id="UP000192611">
    <property type="component" value="Unassembled WGS sequence"/>
</dbReference>
<name>A0A1W9S0I2_9BACT</name>
<feature type="transmembrane region" description="Helical" evidence="1">
    <location>
        <begin position="235"/>
        <end position="253"/>
    </location>
</feature>
<sequence length="263" mass="29086">MVNFSVKMIPFVSANPSVFALIVLIVVFGAIIFPLYKGRRMSSRLVWILVVSGIVIYFMQALFYFGYFVDDAFISLRYAESLAGGYGLNFNRDGSAPVEGYSNFLWVVMEVPAFLVGLEPVIYVKVMGVVLGIVGLLLVYRLGLVMSGDERVGLLSMWMVALVPMYGLWSVGGLETVLYMVLGVLVVVMWMGGGSGWLLGLVMLLVSLARNEGLAYFLIWVVMVIVGGRGRLRRGEIICGLVFIVGYIGYENISRDISKRQII</sequence>
<accession>A0A1W9S0I2</accession>
<feature type="transmembrane region" description="Helical" evidence="1">
    <location>
        <begin position="122"/>
        <end position="140"/>
    </location>
</feature>
<keyword evidence="1" id="KW-1133">Transmembrane helix</keyword>
<feature type="transmembrane region" description="Helical" evidence="1">
    <location>
        <begin position="12"/>
        <end position="33"/>
    </location>
</feature>
<dbReference type="EMBL" id="NATQ01000089">
    <property type="protein sequence ID" value="OQX90205.1"/>
    <property type="molecule type" value="Genomic_DNA"/>
</dbReference>
<evidence type="ECO:0000256" key="1">
    <source>
        <dbReference type="SAM" id="Phobius"/>
    </source>
</evidence>
<feature type="transmembrane region" description="Helical" evidence="1">
    <location>
        <begin position="213"/>
        <end position="229"/>
    </location>
</feature>
<feature type="transmembrane region" description="Helical" evidence="1">
    <location>
        <begin position="177"/>
        <end position="206"/>
    </location>
</feature>
<evidence type="ECO:0000313" key="3">
    <source>
        <dbReference type="Proteomes" id="UP000192611"/>
    </source>
</evidence>
<protein>
    <recommendedName>
        <fullName evidence="4">Glycosyltransferase RgtA/B/C/D-like domain-containing protein</fullName>
    </recommendedName>
</protein>
<dbReference type="AlphaFoldDB" id="A0A1W9S0I2"/>